<feature type="compositionally biased region" description="Polar residues" evidence="2">
    <location>
        <begin position="27"/>
        <end position="40"/>
    </location>
</feature>
<keyword evidence="3" id="KW-1133">Transmembrane helix</keyword>
<evidence type="ECO:0000256" key="3">
    <source>
        <dbReference type="SAM" id="Phobius"/>
    </source>
</evidence>
<dbReference type="GO" id="GO:0016020">
    <property type="term" value="C:membrane"/>
    <property type="evidence" value="ECO:0007669"/>
    <property type="project" value="UniProtKB-SubCell"/>
</dbReference>
<feature type="transmembrane region" description="Helical" evidence="3">
    <location>
        <begin position="320"/>
        <end position="343"/>
    </location>
</feature>
<accession>A0AAD1UIE8</accession>
<keyword evidence="3" id="KW-0812">Transmembrane</keyword>
<feature type="transmembrane region" description="Helical" evidence="3">
    <location>
        <begin position="290"/>
        <end position="308"/>
    </location>
</feature>
<organism evidence="4 5">
    <name type="scientific">Euplotes crassus</name>
    <dbReference type="NCBI Taxonomy" id="5936"/>
    <lineage>
        <taxon>Eukaryota</taxon>
        <taxon>Sar</taxon>
        <taxon>Alveolata</taxon>
        <taxon>Ciliophora</taxon>
        <taxon>Intramacronucleata</taxon>
        <taxon>Spirotrichea</taxon>
        <taxon>Hypotrichia</taxon>
        <taxon>Euplotida</taxon>
        <taxon>Euplotidae</taxon>
        <taxon>Moneuplotes</taxon>
    </lineage>
</organism>
<feature type="transmembrane region" description="Helical" evidence="3">
    <location>
        <begin position="52"/>
        <end position="71"/>
    </location>
</feature>
<evidence type="ECO:0008006" key="6">
    <source>
        <dbReference type="Google" id="ProtNLM"/>
    </source>
</evidence>
<evidence type="ECO:0000256" key="2">
    <source>
        <dbReference type="SAM" id="MobiDB-lite"/>
    </source>
</evidence>
<keyword evidence="3" id="KW-0472">Membrane</keyword>
<comment type="caution">
    <text evidence="4">The sequence shown here is derived from an EMBL/GenBank/DDBJ whole genome shotgun (WGS) entry which is preliminary data.</text>
</comment>
<gene>
    <name evidence="4" type="ORF">ECRASSUSDP1_LOCUS7239</name>
</gene>
<dbReference type="EMBL" id="CAMPGE010007046">
    <property type="protein sequence ID" value="CAI2365970.1"/>
    <property type="molecule type" value="Genomic_DNA"/>
</dbReference>
<comment type="subcellular location">
    <subcellularLocation>
        <location evidence="1">Membrane</location>
        <topology evidence="1">Multi-pass membrane protein</topology>
    </subcellularLocation>
</comment>
<feature type="transmembrane region" description="Helical" evidence="3">
    <location>
        <begin position="251"/>
        <end position="270"/>
    </location>
</feature>
<evidence type="ECO:0000256" key="1">
    <source>
        <dbReference type="ARBA" id="ARBA00004141"/>
    </source>
</evidence>
<dbReference type="PANTHER" id="PTHR16189:SF0">
    <property type="entry name" value="TRANSMEMBRANE PROTEIN 104"/>
    <property type="match status" value="1"/>
</dbReference>
<evidence type="ECO:0000313" key="5">
    <source>
        <dbReference type="Proteomes" id="UP001295684"/>
    </source>
</evidence>
<keyword evidence="5" id="KW-1185">Reference proteome</keyword>
<feature type="compositionally biased region" description="Basic and acidic residues" evidence="2">
    <location>
        <begin position="133"/>
        <end position="143"/>
    </location>
</feature>
<protein>
    <recommendedName>
        <fullName evidence="6">Amino acid transporter transmembrane domain-containing protein</fullName>
    </recommendedName>
</protein>
<feature type="transmembrane region" description="Helical" evidence="3">
    <location>
        <begin position="438"/>
        <end position="462"/>
    </location>
</feature>
<feature type="region of interest" description="Disordered" evidence="2">
    <location>
        <begin position="1"/>
        <end position="52"/>
    </location>
</feature>
<dbReference type="Proteomes" id="UP001295684">
    <property type="component" value="Unassembled WGS sequence"/>
</dbReference>
<feature type="transmembrane region" description="Helical" evidence="3">
    <location>
        <begin position="219"/>
        <end position="239"/>
    </location>
</feature>
<feature type="transmembrane region" description="Helical" evidence="3">
    <location>
        <begin position="170"/>
        <end position="189"/>
    </location>
</feature>
<reference evidence="4" key="1">
    <citation type="submission" date="2023-07" db="EMBL/GenBank/DDBJ databases">
        <authorList>
            <consortium name="AG Swart"/>
            <person name="Singh M."/>
            <person name="Singh A."/>
            <person name="Seah K."/>
            <person name="Emmerich C."/>
        </authorList>
    </citation>
    <scope>NUCLEOTIDE SEQUENCE</scope>
    <source>
        <strain evidence="4">DP1</strain>
    </source>
</reference>
<feature type="transmembrane region" description="Helical" evidence="3">
    <location>
        <begin position="416"/>
        <end position="432"/>
    </location>
</feature>
<evidence type="ECO:0000313" key="4">
    <source>
        <dbReference type="EMBL" id="CAI2365970.1"/>
    </source>
</evidence>
<proteinExistence type="predicted"/>
<dbReference type="PANTHER" id="PTHR16189">
    <property type="entry name" value="TRANSMEMBRANE PROTEIN 104-RELATED"/>
    <property type="match status" value="1"/>
</dbReference>
<sequence length="512" mass="56938">MGSKNQDDINYTPPGQKRGEYYRGVVNDTTYDSSDVSPVTSRPEPKSHGVPLTPMAAGATMLNLVLASGPFSYPYGFVNTSPFLGIVLMGVISVFSYMTATFMVEALSISCAMRFNPDEDERTIYPSLPGEDPSIKRKRDEADSDVKESPYYIREKVEISKMCDDHLHVAAKYVLFFIIACYMYGAMIFKYVAGAKSLSEGISFTFTGEKDKYDEQFKFYYICIAVFAVVSLMFSLGNIENSRVLQVVSMYLRFLTTFLMIVGSLISIFRHGITFKMSDNVPDISHVPNLVSNTVFIFVVHHSVAGIVKPVRPQKAVYPLIFYSFTVGGAILVVEAMLAALAFSHIDNKDCNKFPCEIQGLYNENFEAIPVIGQITNFYPTLNVAAIPILTITLRNNLFVLLNIPQASETRLTKALWSFGLSVPVVIVACVFQDPQLIMTYTGGLGGTCILFIIPCVMIIFARKNNLQHLYQTDNFNKSAFQNFIWPILGLLMATISLGTTFYGIIKGESGE</sequence>
<name>A0AAD1UIE8_EUPCR</name>
<dbReference type="AlphaFoldDB" id="A0AAD1UIE8"/>
<feature type="transmembrane region" description="Helical" evidence="3">
    <location>
        <begin position="83"/>
        <end position="104"/>
    </location>
</feature>
<feature type="region of interest" description="Disordered" evidence="2">
    <location>
        <begin position="122"/>
        <end position="143"/>
    </location>
</feature>
<feature type="transmembrane region" description="Helical" evidence="3">
    <location>
        <begin position="483"/>
        <end position="506"/>
    </location>
</feature>